<dbReference type="Ensembl" id="ENSNMLT00000016063.1">
    <property type="protein sequence ID" value="ENSNMLP00000014281.1"/>
    <property type="gene ID" value="ENSNMLG00000009544.1"/>
</dbReference>
<protein>
    <submittedName>
        <fullName evidence="2">Uncharacterized protein</fullName>
    </submittedName>
</protein>
<feature type="chain" id="PRO_5034909098" evidence="1">
    <location>
        <begin position="21"/>
        <end position="88"/>
    </location>
</feature>
<evidence type="ECO:0000256" key="1">
    <source>
        <dbReference type="SAM" id="SignalP"/>
    </source>
</evidence>
<organism evidence="2 3">
    <name type="scientific">Neogobius melanostomus</name>
    <name type="common">round goby</name>
    <dbReference type="NCBI Taxonomy" id="47308"/>
    <lineage>
        <taxon>Eukaryota</taxon>
        <taxon>Metazoa</taxon>
        <taxon>Chordata</taxon>
        <taxon>Craniata</taxon>
        <taxon>Vertebrata</taxon>
        <taxon>Euteleostomi</taxon>
        <taxon>Actinopterygii</taxon>
        <taxon>Neopterygii</taxon>
        <taxon>Teleostei</taxon>
        <taxon>Neoteleostei</taxon>
        <taxon>Acanthomorphata</taxon>
        <taxon>Gobiaria</taxon>
        <taxon>Gobiiformes</taxon>
        <taxon>Gobioidei</taxon>
        <taxon>Gobiidae</taxon>
        <taxon>Benthophilinae</taxon>
        <taxon>Neogobiini</taxon>
        <taxon>Neogobius</taxon>
    </lineage>
</organism>
<feature type="signal peptide" evidence="1">
    <location>
        <begin position="1"/>
        <end position="20"/>
    </location>
</feature>
<evidence type="ECO:0000313" key="3">
    <source>
        <dbReference type="Proteomes" id="UP000694523"/>
    </source>
</evidence>
<proteinExistence type="predicted"/>
<dbReference type="AlphaFoldDB" id="A0A8C6T255"/>
<keyword evidence="1" id="KW-0732">Signal</keyword>
<reference evidence="2" key="1">
    <citation type="submission" date="2025-08" db="UniProtKB">
        <authorList>
            <consortium name="Ensembl"/>
        </authorList>
    </citation>
    <scope>IDENTIFICATION</scope>
</reference>
<accession>A0A8C6T255</accession>
<dbReference type="SUPFAM" id="SSF57302">
    <property type="entry name" value="Snake toxin-like"/>
    <property type="match status" value="1"/>
</dbReference>
<dbReference type="Proteomes" id="UP000694523">
    <property type="component" value="Unplaced"/>
</dbReference>
<dbReference type="InterPro" id="IPR045860">
    <property type="entry name" value="Snake_toxin-like_sf"/>
</dbReference>
<reference evidence="2" key="2">
    <citation type="submission" date="2025-09" db="UniProtKB">
        <authorList>
            <consortium name="Ensembl"/>
        </authorList>
    </citation>
    <scope>IDENTIFICATION</scope>
</reference>
<evidence type="ECO:0000313" key="2">
    <source>
        <dbReference type="Ensembl" id="ENSNMLP00000014281.1"/>
    </source>
</evidence>
<name>A0A8C6T255_9GOBI</name>
<keyword evidence="3" id="KW-1185">Reference proteome</keyword>
<sequence>MKTAVITLLLLLLLLLLVIHQSMYNWGGGKICSNPIETCSGSNNLCGSIIIYAVPTYSKGCMSAYQCSVLNKPRISSARCCSTDLCNK</sequence>
<dbReference type="Gene3D" id="2.10.60.10">
    <property type="entry name" value="CD59"/>
    <property type="match status" value="1"/>
</dbReference>